<gene>
    <name evidence="2" type="ORF">ENW48_04210</name>
</gene>
<protein>
    <submittedName>
        <fullName evidence="2">DUF3786 domain-containing protein</fullName>
    </submittedName>
</protein>
<feature type="domain" description="DUF3786" evidence="1">
    <location>
        <begin position="21"/>
        <end position="196"/>
    </location>
</feature>
<proteinExistence type="predicted"/>
<reference evidence="2" key="1">
    <citation type="journal article" date="2020" name="mSystems">
        <title>Genome- and Community-Level Interaction Insights into Carbon Utilization and Element Cycling Functions of Hydrothermarchaeota in Hydrothermal Sediment.</title>
        <authorList>
            <person name="Zhou Z."/>
            <person name="Liu Y."/>
            <person name="Xu W."/>
            <person name="Pan J."/>
            <person name="Luo Z.H."/>
            <person name="Li M."/>
        </authorList>
    </citation>
    <scope>NUCLEOTIDE SEQUENCE [LARGE SCALE GENOMIC DNA]</scope>
    <source>
        <strain evidence="2">SpSt-853</strain>
    </source>
</reference>
<sequence length="206" mass="22424">MLYEKCAEVSEEFWRELRQADPETVTRRTGAIFSDNCYRLSFLNRELRVDVAAQQIVVSGAEDVEPGFRLCLTALLYLLKVDTAALGQLVSPLSLTGGTTFFQQSGPHALPNKPLEERFGSDPAGFLAAGQRLGAEIRPAGDGALALRVFPGLSVEVILWQADEEFPAQVSFAVPANLERFWHLDAVLGLLEVVAQELLQAAGPPA</sequence>
<evidence type="ECO:0000259" key="1">
    <source>
        <dbReference type="Pfam" id="PF12654"/>
    </source>
</evidence>
<evidence type="ECO:0000313" key="2">
    <source>
        <dbReference type="EMBL" id="HGZ11405.1"/>
    </source>
</evidence>
<dbReference type="InterPro" id="IPR024264">
    <property type="entry name" value="DUF3786"/>
</dbReference>
<comment type="caution">
    <text evidence="2">The sequence shown here is derived from an EMBL/GenBank/DDBJ whole genome shotgun (WGS) entry which is preliminary data.</text>
</comment>
<accession>A0A7C5EW49</accession>
<dbReference type="Pfam" id="PF12654">
    <property type="entry name" value="DUF3786"/>
    <property type="match status" value="1"/>
</dbReference>
<organism evidence="2">
    <name type="scientific">Desulfobacca acetoxidans</name>
    <dbReference type="NCBI Taxonomy" id="60893"/>
    <lineage>
        <taxon>Bacteria</taxon>
        <taxon>Pseudomonadati</taxon>
        <taxon>Thermodesulfobacteriota</taxon>
        <taxon>Desulfobaccia</taxon>
        <taxon>Desulfobaccales</taxon>
        <taxon>Desulfobaccaceae</taxon>
        <taxon>Desulfobacca</taxon>
    </lineage>
</organism>
<dbReference type="AlphaFoldDB" id="A0A7C5EW49"/>
<name>A0A7C5EW49_9BACT</name>
<dbReference type="EMBL" id="DTKJ01000028">
    <property type="protein sequence ID" value="HGZ11405.1"/>
    <property type="molecule type" value="Genomic_DNA"/>
</dbReference>